<dbReference type="PROSITE" id="PS51257">
    <property type="entry name" value="PROKAR_LIPOPROTEIN"/>
    <property type="match status" value="1"/>
</dbReference>
<dbReference type="EMBL" id="CP007806">
    <property type="protein sequence ID" value="AIG25338.1"/>
    <property type="molecule type" value="Genomic_DNA"/>
</dbReference>
<dbReference type="AlphaFoldDB" id="A0A075R2A3"/>
<keyword evidence="3" id="KW-1185">Reference proteome</keyword>
<proteinExistence type="predicted"/>
<protein>
    <recommendedName>
        <fullName evidence="4">Lipoprotein</fullName>
    </recommendedName>
</protein>
<reference evidence="2 3" key="1">
    <citation type="journal article" date="2011" name="J. Bacteriol.">
        <title>Genome sequence of Brevibacillus laterosporus LMG 15441, a pathogen of invertebrates.</title>
        <authorList>
            <person name="Djukic M."/>
            <person name="Poehlein A."/>
            <person name="Thurmer A."/>
            <person name="Daniel R."/>
        </authorList>
    </citation>
    <scope>NUCLEOTIDE SEQUENCE [LARGE SCALE GENOMIC DNA]</scope>
    <source>
        <strain evidence="2 3">LMG 15441</strain>
    </source>
</reference>
<feature type="signal peptide" evidence="1">
    <location>
        <begin position="1"/>
        <end position="20"/>
    </location>
</feature>
<dbReference type="STRING" id="1042163.BRLA_c009980"/>
<dbReference type="Proteomes" id="UP000005850">
    <property type="component" value="Chromosome"/>
</dbReference>
<accession>A0A075R2A3</accession>
<dbReference type="eggNOG" id="ENOG5033CVT">
    <property type="taxonomic scope" value="Bacteria"/>
</dbReference>
<evidence type="ECO:0008006" key="4">
    <source>
        <dbReference type="Google" id="ProtNLM"/>
    </source>
</evidence>
<evidence type="ECO:0000256" key="1">
    <source>
        <dbReference type="SAM" id="SignalP"/>
    </source>
</evidence>
<organism evidence="2 3">
    <name type="scientific">Brevibacillus laterosporus LMG 15441</name>
    <dbReference type="NCBI Taxonomy" id="1042163"/>
    <lineage>
        <taxon>Bacteria</taxon>
        <taxon>Bacillati</taxon>
        <taxon>Bacillota</taxon>
        <taxon>Bacilli</taxon>
        <taxon>Bacillales</taxon>
        <taxon>Paenibacillaceae</taxon>
        <taxon>Brevibacillus</taxon>
    </lineage>
</organism>
<gene>
    <name evidence="2" type="ORF">BRLA_c009980</name>
</gene>
<sequence>MGRFRITGMLVMMMFLLVQGCSTPSSTSTMEQQALEIAMNFKKAQYEVGDFKTEKDVQKMNVTELAAMNDAVKPYLTEKAFESHVKNREQLLSYEVARGRQANIKLKKLTMEKAAEEMDKITYHYNMELELAYADGKQNKVITTNGQMDLVKEGEQWKIARDYDANPLIEEYNAIHNP</sequence>
<feature type="chain" id="PRO_5039053469" description="Lipoprotein" evidence="1">
    <location>
        <begin position="21"/>
        <end position="178"/>
    </location>
</feature>
<evidence type="ECO:0000313" key="2">
    <source>
        <dbReference type="EMBL" id="AIG25338.1"/>
    </source>
</evidence>
<dbReference type="RefSeq" id="WP_003335141.1">
    <property type="nucleotide sequence ID" value="NZ_CP007806.1"/>
</dbReference>
<dbReference type="KEGG" id="blr:BRLA_c009980"/>
<name>A0A075R2A3_BRELA</name>
<evidence type="ECO:0000313" key="3">
    <source>
        <dbReference type="Proteomes" id="UP000005850"/>
    </source>
</evidence>
<dbReference type="HOGENOM" id="CLU_1507866_0_0_9"/>
<keyword evidence="1" id="KW-0732">Signal</keyword>